<name>A0A494YZ43_9BACL</name>
<comment type="similarity">
    <text evidence="1">Belongs to the bacterial sugar transferase family.</text>
</comment>
<evidence type="ECO:0000313" key="4">
    <source>
        <dbReference type="EMBL" id="RKQ15466.1"/>
    </source>
</evidence>
<dbReference type="EMBL" id="RBZN01000030">
    <property type="protein sequence ID" value="RKQ15466.1"/>
    <property type="molecule type" value="Genomic_DNA"/>
</dbReference>
<dbReference type="OrthoDB" id="9808602at2"/>
<keyword evidence="2" id="KW-1133">Transmembrane helix</keyword>
<reference evidence="4 5" key="1">
    <citation type="journal article" date="2016" name="Antonie Van Leeuwenhoek">
        <title>Lysinibacillus endophyticus sp. nov., an indole-3-acetic acid producing endophytic bacterium isolated from corn root (Zea mays cv. Xinken-5).</title>
        <authorList>
            <person name="Yu J."/>
            <person name="Guan X."/>
            <person name="Liu C."/>
            <person name="Xiang W."/>
            <person name="Yu Z."/>
            <person name="Liu X."/>
            <person name="Wang G."/>
        </authorList>
    </citation>
    <scope>NUCLEOTIDE SEQUENCE [LARGE SCALE GENOMIC DNA]</scope>
    <source>
        <strain evidence="4 5">DSM 100506</strain>
    </source>
</reference>
<keyword evidence="5" id="KW-1185">Reference proteome</keyword>
<dbReference type="GO" id="GO:0016780">
    <property type="term" value="F:phosphotransferase activity, for other substituted phosphate groups"/>
    <property type="evidence" value="ECO:0007669"/>
    <property type="project" value="TreeGrafter"/>
</dbReference>
<protein>
    <submittedName>
        <fullName evidence="4">Sugar transferase</fullName>
    </submittedName>
</protein>
<feature type="transmembrane region" description="Helical" evidence="2">
    <location>
        <begin position="14"/>
        <end position="38"/>
    </location>
</feature>
<sequence>MFTGKFYEKVIKRLIDLLISFAAIVFLSPLFLLVSILVKTKLGSPIIFKQERPGKNGEIFTLYKFRTMTNERDAFGELLPETIRLTKFGLLLRSTSLDELPQLFNILKGEMSLIGPRPLLVEYLELYNDYQKRRHEVRPGLTGLAQVRGRNYLSWDEKCNLDVKYIDNISLLNDLKIMVLTIKKVIKREDICADPHKIMEYFEGDKNKEEFHNNIYKGSA</sequence>
<dbReference type="InterPro" id="IPR003362">
    <property type="entry name" value="Bact_transf"/>
</dbReference>
<organism evidence="4 5">
    <name type="scientific">Ureibacillus endophyticus</name>
    <dbReference type="NCBI Taxonomy" id="1978490"/>
    <lineage>
        <taxon>Bacteria</taxon>
        <taxon>Bacillati</taxon>
        <taxon>Bacillota</taxon>
        <taxon>Bacilli</taxon>
        <taxon>Bacillales</taxon>
        <taxon>Caryophanaceae</taxon>
        <taxon>Ureibacillus</taxon>
    </lineage>
</organism>
<dbReference type="AlphaFoldDB" id="A0A494YZ43"/>
<dbReference type="RefSeq" id="WP_121215021.1">
    <property type="nucleotide sequence ID" value="NZ_RBZN01000030.1"/>
</dbReference>
<keyword evidence="2" id="KW-0472">Membrane</keyword>
<keyword evidence="2" id="KW-0812">Transmembrane</keyword>
<gene>
    <name evidence="4" type="ORF">D8M03_11900</name>
</gene>
<keyword evidence="4" id="KW-0808">Transferase</keyword>
<dbReference type="Proteomes" id="UP000272238">
    <property type="component" value="Unassembled WGS sequence"/>
</dbReference>
<feature type="domain" description="Bacterial sugar transferase" evidence="3">
    <location>
        <begin position="12"/>
        <end position="187"/>
    </location>
</feature>
<evidence type="ECO:0000313" key="5">
    <source>
        <dbReference type="Proteomes" id="UP000272238"/>
    </source>
</evidence>
<evidence type="ECO:0000259" key="3">
    <source>
        <dbReference type="Pfam" id="PF02397"/>
    </source>
</evidence>
<proteinExistence type="inferred from homology"/>
<evidence type="ECO:0000256" key="2">
    <source>
        <dbReference type="SAM" id="Phobius"/>
    </source>
</evidence>
<accession>A0A494YZ43</accession>
<dbReference type="PANTHER" id="PTHR30576">
    <property type="entry name" value="COLANIC BIOSYNTHESIS UDP-GLUCOSE LIPID CARRIER TRANSFERASE"/>
    <property type="match status" value="1"/>
</dbReference>
<dbReference type="PANTHER" id="PTHR30576:SF8">
    <property type="entry name" value="UNDECAPRENYL-PHOSPHATE GALACTOSE PHOSPHOTRANSFERASE"/>
    <property type="match status" value="1"/>
</dbReference>
<comment type="caution">
    <text evidence="4">The sequence shown here is derived from an EMBL/GenBank/DDBJ whole genome shotgun (WGS) entry which is preliminary data.</text>
</comment>
<evidence type="ECO:0000256" key="1">
    <source>
        <dbReference type="ARBA" id="ARBA00006464"/>
    </source>
</evidence>
<dbReference type="Pfam" id="PF02397">
    <property type="entry name" value="Bac_transf"/>
    <property type="match status" value="1"/>
</dbReference>